<feature type="domain" description="2-C-methyl-D-erythritol 2,4-cyclodiphosphate synthase" evidence="8">
    <location>
        <begin position="4"/>
        <end position="156"/>
    </location>
</feature>
<reference evidence="9" key="1">
    <citation type="submission" date="2019-08" db="EMBL/GenBank/DDBJ databases">
        <authorList>
            <person name="Kucharzyk K."/>
            <person name="Murdoch R.W."/>
            <person name="Higgins S."/>
            <person name="Loffler F."/>
        </authorList>
    </citation>
    <scope>NUCLEOTIDE SEQUENCE</scope>
</reference>
<dbReference type="Gene3D" id="3.30.1330.50">
    <property type="entry name" value="2-C-methyl-D-erythritol 2,4-cyclodiphosphate synthase"/>
    <property type="match status" value="1"/>
</dbReference>
<comment type="catalytic activity">
    <reaction evidence="1">
        <text>4-CDP-2-C-methyl-D-erythritol 2-phosphate = 2-C-methyl-D-erythritol 2,4-cyclic diphosphate + CMP</text>
        <dbReference type="Rhea" id="RHEA:23864"/>
        <dbReference type="ChEBI" id="CHEBI:57919"/>
        <dbReference type="ChEBI" id="CHEBI:58483"/>
        <dbReference type="ChEBI" id="CHEBI:60377"/>
        <dbReference type="EC" id="4.6.1.12"/>
    </reaction>
</comment>
<dbReference type="Pfam" id="PF02542">
    <property type="entry name" value="YgbB"/>
    <property type="match status" value="1"/>
</dbReference>
<accession>A0A644U259</accession>
<sequence length="158" mass="17516">MKYRVGIGYDVHQLKQDCPFYLGGIKIESPFGAIGHSDADVLIHAIIDSLLGAASLRDIGYLYPDTNKEFKGIDSKILLKETIEKVREKGFKIENIDTIICLQSPKISSYIPQMQETLSKVMDIDLEDINIKATTTENLGFVGKKEGVAAHSVCLLSR</sequence>
<comment type="pathway">
    <text evidence="3">Isoprenoid biosynthesis; isopentenyl diphosphate biosynthesis via DXP pathway; isopentenyl diphosphate from 1-deoxy-D-xylulose 5-phosphate: step 4/6.</text>
</comment>
<dbReference type="GO" id="GO:0016114">
    <property type="term" value="P:terpenoid biosynthetic process"/>
    <property type="evidence" value="ECO:0007669"/>
    <property type="project" value="InterPro"/>
</dbReference>
<dbReference type="SUPFAM" id="SSF69765">
    <property type="entry name" value="IpsF-like"/>
    <property type="match status" value="1"/>
</dbReference>
<keyword evidence="5" id="KW-0479">Metal-binding</keyword>
<dbReference type="InterPro" id="IPR003526">
    <property type="entry name" value="MECDP_synthase"/>
</dbReference>
<dbReference type="InterPro" id="IPR020555">
    <property type="entry name" value="MECDP_synthase_CS"/>
</dbReference>
<evidence type="ECO:0000256" key="1">
    <source>
        <dbReference type="ARBA" id="ARBA00000200"/>
    </source>
</evidence>
<evidence type="ECO:0000256" key="5">
    <source>
        <dbReference type="ARBA" id="ARBA00022723"/>
    </source>
</evidence>
<keyword evidence="6" id="KW-0414">Isoprene biosynthesis</keyword>
<dbReference type="PANTHER" id="PTHR43181">
    <property type="entry name" value="2-C-METHYL-D-ERYTHRITOL 2,4-CYCLODIPHOSPHATE SYNTHASE, CHLOROPLASTIC"/>
    <property type="match status" value="1"/>
</dbReference>
<evidence type="ECO:0000256" key="4">
    <source>
        <dbReference type="ARBA" id="ARBA00012579"/>
    </source>
</evidence>
<dbReference type="AlphaFoldDB" id="A0A644U259"/>
<dbReference type="GO" id="GO:0008685">
    <property type="term" value="F:2-C-methyl-D-erythritol 2,4-cyclodiphosphate synthase activity"/>
    <property type="evidence" value="ECO:0007669"/>
    <property type="project" value="UniProtKB-EC"/>
</dbReference>
<evidence type="ECO:0000313" key="9">
    <source>
        <dbReference type="EMBL" id="MPL73346.1"/>
    </source>
</evidence>
<dbReference type="InterPro" id="IPR036571">
    <property type="entry name" value="MECDP_synthase_sf"/>
</dbReference>
<dbReference type="NCBIfam" id="TIGR00151">
    <property type="entry name" value="ispF"/>
    <property type="match status" value="1"/>
</dbReference>
<comment type="caution">
    <text evidence="9">The sequence shown here is derived from an EMBL/GenBank/DDBJ whole genome shotgun (WGS) entry which is preliminary data.</text>
</comment>
<dbReference type="GO" id="GO:0019288">
    <property type="term" value="P:isopentenyl diphosphate biosynthetic process, methylerythritol 4-phosphate pathway"/>
    <property type="evidence" value="ECO:0007669"/>
    <property type="project" value="UniProtKB-UniPathway"/>
</dbReference>
<evidence type="ECO:0000256" key="7">
    <source>
        <dbReference type="ARBA" id="ARBA00023239"/>
    </source>
</evidence>
<keyword evidence="7 9" id="KW-0456">Lyase</keyword>
<organism evidence="9">
    <name type="scientific">bioreactor metagenome</name>
    <dbReference type="NCBI Taxonomy" id="1076179"/>
    <lineage>
        <taxon>unclassified sequences</taxon>
        <taxon>metagenomes</taxon>
        <taxon>ecological metagenomes</taxon>
    </lineage>
</organism>
<evidence type="ECO:0000256" key="6">
    <source>
        <dbReference type="ARBA" id="ARBA00023229"/>
    </source>
</evidence>
<dbReference type="PANTHER" id="PTHR43181:SF1">
    <property type="entry name" value="2-C-METHYL-D-ERYTHRITOL 2,4-CYCLODIPHOSPHATE SYNTHASE, CHLOROPLASTIC"/>
    <property type="match status" value="1"/>
</dbReference>
<protein>
    <recommendedName>
        <fullName evidence="4">2-C-methyl-D-erythritol 2,4-cyclodiphosphate synthase</fullName>
        <ecNumber evidence="4">4.6.1.12</ecNumber>
    </recommendedName>
</protein>
<evidence type="ECO:0000256" key="3">
    <source>
        <dbReference type="ARBA" id="ARBA00004709"/>
    </source>
</evidence>
<comment type="cofactor">
    <cofactor evidence="2">
        <name>a divalent metal cation</name>
        <dbReference type="ChEBI" id="CHEBI:60240"/>
    </cofactor>
</comment>
<gene>
    <name evidence="9" type="primary">ispF_2</name>
    <name evidence="9" type="ORF">SDC9_19145</name>
</gene>
<dbReference type="CDD" id="cd00554">
    <property type="entry name" value="MECDP_synthase"/>
    <property type="match status" value="1"/>
</dbReference>
<evidence type="ECO:0000259" key="8">
    <source>
        <dbReference type="Pfam" id="PF02542"/>
    </source>
</evidence>
<dbReference type="UniPathway" id="UPA00056">
    <property type="reaction ID" value="UER00095"/>
</dbReference>
<dbReference type="EMBL" id="VSSQ01000072">
    <property type="protein sequence ID" value="MPL73346.1"/>
    <property type="molecule type" value="Genomic_DNA"/>
</dbReference>
<dbReference type="HAMAP" id="MF_00107">
    <property type="entry name" value="IspF"/>
    <property type="match status" value="1"/>
</dbReference>
<name>A0A644U259_9ZZZZ</name>
<dbReference type="PROSITE" id="PS01350">
    <property type="entry name" value="ISPF"/>
    <property type="match status" value="1"/>
</dbReference>
<dbReference type="GO" id="GO:0046872">
    <property type="term" value="F:metal ion binding"/>
    <property type="evidence" value="ECO:0007669"/>
    <property type="project" value="UniProtKB-KW"/>
</dbReference>
<dbReference type="EC" id="4.6.1.12" evidence="4"/>
<evidence type="ECO:0000256" key="2">
    <source>
        <dbReference type="ARBA" id="ARBA00001968"/>
    </source>
</evidence>
<proteinExistence type="inferred from homology"/>